<dbReference type="Proteomes" id="UP001148737">
    <property type="component" value="Unassembled WGS sequence"/>
</dbReference>
<comment type="caution">
    <text evidence="1">The sequence shown here is derived from an EMBL/GenBank/DDBJ whole genome shotgun (WGS) entry which is preliminary data.</text>
</comment>
<organism evidence="1 2">
    <name type="scientific">Lecanicillium saksenae</name>
    <dbReference type="NCBI Taxonomy" id="468837"/>
    <lineage>
        <taxon>Eukaryota</taxon>
        <taxon>Fungi</taxon>
        <taxon>Dikarya</taxon>
        <taxon>Ascomycota</taxon>
        <taxon>Pezizomycotina</taxon>
        <taxon>Sordariomycetes</taxon>
        <taxon>Hypocreomycetidae</taxon>
        <taxon>Hypocreales</taxon>
        <taxon>Cordycipitaceae</taxon>
        <taxon>Lecanicillium</taxon>
    </lineage>
</organism>
<evidence type="ECO:0000313" key="1">
    <source>
        <dbReference type="EMBL" id="KAJ3479649.1"/>
    </source>
</evidence>
<gene>
    <name evidence="1" type="ORF">NLG97_g8266</name>
</gene>
<sequence>MSKDWESKSGIGVVRDMCRQSKEPTRTRKGKVPGKLAPRPASSPQTPHGGGDEAAVALRAGKPRTATARKPQHGSPNCDCVLLIRGIKLAASIMLSVRAVAAARRVPVLRRKLVSTRTYATEQSTNPTASFYKTFSRPIAKVMILAVFTYQVAYWSWTKLEADEAREKIDAEIGVLEKKVEEYKESKTAGKTQSK</sequence>
<reference evidence="1" key="1">
    <citation type="submission" date="2022-07" db="EMBL/GenBank/DDBJ databases">
        <title>Genome Sequence of Lecanicillium saksenae.</title>
        <authorList>
            <person name="Buettner E."/>
        </authorList>
    </citation>
    <scope>NUCLEOTIDE SEQUENCE</scope>
    <source>
        <strain evidence="1">VT-O1</strain>
    </source>
</reference>
<protein>
    <submittedName>
        <fullName evidence="1">Uncharacterized protein</fullName>
    </submittedName>
</protein>
<keyword evidence="2" id="KW-1185">Reference proteome</keyword>
<proteinExistence type="predicted"/>
<name>A0ACC1QM15_9HYPO</name>
<evidence type="ECO:0000313" key="2">
    <source>
        <dbReference type="Proteomes" id="UP001148737"/>
    </source>
</evidence>
<accession>A0ACC1QM15</accession>
<dbReference type="EMBL" id="JANAKD010001418">
    <property type="protein sequence ID" value="KAJ3479649.1"/>
    <property type="molecule type" value="Genomic_DNA"/>
</dbReference>